<dbReference type="GO" id="GO:0051537">
    <property type="term" value="F:2 iron, 2 sulfur cluster binding"/>
    <property type="evidence" value="ECO:0007669"/>
    <property type="project" value="InterPro"/>
</dbReference>
<dbReference type="AlphaFoldDB" id="A0A0J8AXI6"/>
<dbReference type="GO" id="GO:0005634">
    <property type="term" value="C:nucleus"/>
    <property type="evidence" value="ECO:0007669"/>
    <property type="project" value="TreeGrafter"/>
</dbReference>
<dbReference type="OMA" id="IMGETHA"/>
<dbReference type="Gene3D" id="3.10.20.90">
    <property type="entry name" value="Phosphatidylinositol 3-kinase Catalytic Subunit, Chain A, domain 1"/>
    <property type="match status" value="1"/>
</dbReference>
<gene>
    <name evidence="2" type="ORF">BVRB_031250</name>
</gene>
<name>A0A0J8AXI6_BETVV</name>
<keyword evidence="3" id="KW-1185">Reference proteome</keyword>
<dbReference type="InterPro" id="IPR045115">
    <property type="entry name" value="BOL2"/>
</dbReference>
<accession>A0A0J8AXI6</accession>
<dbReference type="Gramene" id="KMS93461">
    <property type="protein sequence ID" value="KMS93461"/>
    <property type="gene ID" value="BVRB_031250"/>
</dbReference>
<dbReference type="GO" id="GO:0006879">
    <property type="term" value="P:intracellular iron ion homeostasis"/>
    <property type="evidence" value="ECO:0007669"/>
    <property type="project" value="InterPro"/>
</dbReference>
<organism evidence="2 3">
    <name type="scientific">Beta vulgaris subsp. vulgaris</name>
    <name type="common">Beet</name>
    <dbReference type="NCBI Taxonomy" id="3555"/>
    <lineage>
        <taxon>Eukaryota</taxon>
        <taxon>Viridiplantae</taxon>
        <taxon>Streptophyta</taxon>
        <taxon>Embryophyta</taxon>
        <taxon>Tracheophyta</taxon>
        <taxon>Spermatophyta</taxon>
        <taxon>Magnoliopsida</taxon>
        <taxon>eudicotyledons</taxon>
        <taxon>Gunneridae</taxon>
        <taxon>Pentapetalae</taxon>
        <taxon>Caryophyllales</taxon>
        <taxon>Chenopodiaceae</taxon>
        <taxon>Betoideae</taxon>
        <taxon>Beta</taxon>
    </lineage>
</organism>
<evidence type="ECO:0008006" key="4">
    <source>
        <dbReference type="Google" id="ProtNLM"/>
    </source>
</evidence>
<sequence length="86" mass="9611">MSSESEVKECLQRALDPSVLIVNDVSDGCGAKFEIVVVSEKFQGIKLLERHRMVQGSLGDVMGKIHALTIKSWTADQWESKKSQYN</sequence>
<dbReference type="OrthoDB" id="4983at2759"/>
<evidence type="ECO:0000313" key="2">
    <source>
        <dbReference type="EMBL" id="KMS93461.1"/>
    </source>
</evidence>
<dbReference type="SUPFAM" id="SSF82657">
    <property type="entry name" value="BolA-like"/>
    <property type="match status" value="1"/>
</dbReference>
<dbReference type="PANTHER" id="PTHR12735:SF27">
    <property type="entry name" value="BOLA-LIKE PROTEIN 2"/>
    <property type="match status" value="1"/>
</dbReference>
<dbReference type="InterPro" id="IPR036065">
    <property type="entry name" value="BolA-like_sf"/>
</dbReference>
<proteinExistence type="inferred from homology"/>
<evidence type="ECO:0000313" key="3">
    <source>
        <dbReference type="Proteomes" id="UP000035740"/>
    </source>
</evidence>
<dbReference type="Pfam" id="PF01722">
    <property type="entry name" value="BolA"/>
    <property type="match status" value="1"/>
</dbReference>
<dbReference type="InterPro" id="IPR002634">
    <property type="entry name" value="BolA"/>
</dbReference>
<dbReference type="EMBL" id="KQ102533">
    <property type="protein sequence ID" value="KMS93461.1"/>
    <property type="molecule type" value="Genomic_DNA"/>
</dbReference>
<comment type="similarity">
    <text evidence="1">Belongs to the BolA/IbaG family.</text>
</comment>
<dbReference type="PANTHER" id="PTHR12735">
    <property type="entry name" value="BOLA-LIKE PROTEIN-RELATED"/>
    <property type="match status" value="1"/>
</dbReference>
<dbReference type="PIRSF" id="PIRSF003113">
    <property type="entry name" value="BolA"/>
    <property type="match status" value="1"/>
</dbReference>
<dbReference type="GO" id="GO:0051604">
    <property type="term" value="P:protein maturation"/>
    <property type="evidence" value="ECO:0007669"/>
    <property type="project" value="InterPro"/>
</dbReference>
<protein>
    <recommendedName>
        <fullName evidence="4">BolA-like protein</fullName>
    </recommendedName>
</protein>
<reference evidence="2 3" key="1">
    <citation type="journal article" date="2014" name="Nature">
        <title>The genome of the recently domesticated crop plant sugar beet (Beta vulgaris).</title>
        <authorList>
            <person name="Dohm J.C."/>
            <person name="Minoche A.E."/>
            <person name="Holtgrawe D."/>
            <person name="Capella-Gutierrez S."/>
            <person name="Zakrzewski F."/>
            <person name="Tafer H."/>
            <person name="Rupp O."/>
            <person name="Sorensen T.R."/>
            <person name="Stracke R."/>
            <person name="Reinhardt R."/>
            <person name="Goesmann A."/>
            <person name="Kraft T."/>
            <person name="Schulz B."/>
            <person name="Stadler P.F."/>
            <person name="Schmidt T."/>
            <person name="Gabaldon T."/>
            <person name="Lehrach H."/>
            <person name="Weisshaar B."/>
            <person name="Himmelbauer H."/>
        </authorList>
    </citation>
    <scope>NUCLEOTIDE SEQUENCE [LARGE SCALE GENOMIC DNA]</scope>
    <source>
        <tissue evidence="2">Taproot</tissue>
    </source>
</reference>
<dbReference type="GO" id="GO:0005829">
    <property type="term" value="C:cytosol"/>
    <property type="evidence" value="ECO:0007669"/>
    <property type="project" value="TreeGrafter"/>
</dbReference>
<dbReference type="Proteomes" id="UP000035740">
    <property type="component" value="Unassembled WGS sequence"/>
</dbReference>
<evidence type="ECO:0000256" key="1">
    <source>
        <dbReference type="RuleBase" id="RU003860"/>
    </source>
</evidence>